<protein>
    <submittedName>
        <fullName evidence="7">LysR family transcriptional regulator</fullName>
    </submittedName>
</protein>
<dbReference type="InterPro" id="IPR000847">
    <property type="entry name" value="LysR_HTH_N"/>
</dbReference>
<dbReference type="Gene3D" id="1.10.10.10">
    <property type="entry name" value="Winged helix-like DNA-binding domain superfamily/Winged helix DNA-binding domain"/>
    <property type="match status" value="1"/>
</dbReference>
<dbReference type="EMBL" id="CP134145">
    <property type="protein sequence ID" value="WNC73227.1"/>
    <property type="molecule type" value="Genomic_DNA"/>
</dbReference>
<proteinExistence type="inferred from homology"/>
<comment type="similarity">
    <text evidence="1">Belongs to the LysR transcriptional regulatory family.</text>
</comment>
<dbReference type="SUPFAM" id="SSF53850">
    <property type="entry name" value="Periplasmic binding protein-like II"/>
    <property type="match status" value="1"/>
</dbReference>
<evidence type="ECO:0000256" key="5">
    <source>
        <dbReference type="ARBA" id="ARBA00023163"/>
    </source>
</evidence>
<dbReference type="InterPro" id="IPR005119">
    <property type="entry name" value="LysR_subst-bd"/>
</dbReference>
<evidence type="ECO:0000256" key="1">
    <source>
        <dbReference type="ARBA" id="ARBA00009437"/>
    </source>
</evidence>
<keyword evidence="2" id="KW-0805">Transcription regulation</keyword>
<reference evidence="8" key="1">
    <citation type="submission" date="2023-09" db="EMBL/GenBank/DDBJ databases">
        <authorList>
            <person name="Li S."/>
            <person name="Li X."/>
            <person name="Zhang C."/>
            <person name="Zhao Z."/>
        </authorList>
    </citation>
    <scope>NUCLEOTIDE SEQUENCE [LARGE SCALE GENOMIC DNA]</scope>
    <source>
        <strain evidence="8">SQ149</strain>
    </source>
</reference>
<dbReference type="PANTHER" id="PTHR30346">
    <property type="entry name" value="TRANSCRIPTIONAL DUAL REGULATOR HCAR-RELATED"/>
    <property type="match status" value="1"/>
</dbReference>
<evidence type="ECO:0000259" key="6">
    <source>
        <dbReference type="PROSITE" id="PS50931"/>
    </source>
</evidence>
<dbReference type="Pfam" id="PF03466">
    <property type="entry name" value="LysR_substrate"/>
    <property type="match status" value="1"/>
</dbReference>
<keyword evidence="3" id="KW-0238">DNA-binding</keyword>
<evidence type="ECO:0000313" key="8">
    <source>
        <dbReference type="Proteomes" id="UP001258994"/>
    </source>
</evidence>
<dbReference type="PRINTS" id="PR00039">
    <property type="entry name" value="HTHLYSR"/>
</dbReference>
<dbReference type="CDD" id="cd05466">
    <property type="entry name" value="PBP2_LTTR_substrate"/>
    <property type="match status" value="1"/>
</dbReference>
<name>A0ABY9TWJ3_9GAMM</name>
<dbReference type="Gene3D" id="3.40.190.10">
    <property type="entry name" value="Periplasmic binding protein-like II"/>
    <property type="match status" value="2"/>
</dbReference>
<keyword evidence="8" id="KW-1185">Reference proteome</keyword>
<dbReference type="PROSITE" id="PS50931">
    <property type="entry name" value="HTH_LYSR"/>
    <property type="match status" value="1"/>
</dbReference>
<sequence length="278" mass="30811">MDLRSLQYYVAVFEEDSFSAAAKRSYVAQPSISAAVAQLEQTLSCKLFIRHARGVTPTDAGSKLYPLAKKLLGQAKAIKTLFDEQDNKVPFFLGVTKGLGVGRMSALLKDFTASVASMELTLVAHNEPCDARVIIKEELSENEQYVSFWQENYLLALPYNHVLSLQEHITLTDFDNLAFIQRSPCSAWQSLQDVLTLEGISVDIRAKIKTIDYALGLVSAGLGCALVPAHPEILTNSEIVFRPIQDLQLKREIVLAYQQPTKVINKLKQLVVKHSSAS</sequence>
<accession>A0ABY9TWJ3</accession>
<dbReference type="PANTHER" id="PTHR30346:SF26">
    <property type="entry name" value="HYDROGEN PEROXIDE-INDUCIBLE GENES ACTIVATOR"/>
    <property type="match status" value="1"/>
</dbReference>
<keyword evidence="5" id="KW-0804">Transcription</keyword>
<feature type="domain" description="HTH lysR-type" evidence="6">
    <location>
        <begin position="1"/>
        <end position="58"/>
    </location>
</feature>
<dbReference type="Proteomes" id="UP001258994">
    <property type="component" value="Chromosome"/>
</dbReference>
<evidence type="ECO:0000256" key="4">
    <source>
        <dbReference type="ARBA" id="ARBA00023159"/>
    </source>
</evidence>
<dbReference type="InterPro" id="IPR036390">
    <property type="entry name" value="WH_DNA-bd_sf"/>
</dbReference>
<evidence type="ECO:0000313" key="7">
    <source>
        <dbReference type="EMBL" id="WNC73227.1"/>
    </source>
</evidence>
<dbReference type="RefSeq" id="WP_348392339.1">
    <property type="nucleotide sequence ID" value="NZ_CP134145.1"/>
</dbReference>
<evidence type="ECO:0000256" key="2">
    <source>
        <dbReference type="ARBA" id="ARBA00023015"/>
    </source>
</evidence>
<dbReference type="Pfam" id="PF00126">
    <property type="entry name" value="HTH_1"/>
    <property type="match status" value="1"/>
</dbReference>
<gene>
    <name evidence="7" type="ORF">RGQ13_04355</name>
</gene>
<keyword evidence="4" id="KW-0010">Activator</keyword>
<dbReference type="SUPFAM" id="SSF46785">
    <property type="entry name" value="Winged helix' DNA-binding domain"/>
    <property type="match status" value="1"/>
</dbReference>
<dbReference type="InterPro" id="IPR036388">
    <property type="entry name" value="WH-like_DNA-bd_sf"/>
</dbReference>
<evidence type="ECO:0000256" key="3">
    <source>
        <dbReference type="ARBA" id="ARBA00023125"/>
    </source>
</evidence>
<organism evidence="7 8">
    <name type="scientific">Thalassotalea psychrophila</name>
    <dbReference type="NCBI Taxonomy" id="3065647"/>
    <lineage>
        <taxon>Bacteria</taxon>
        <taxon>Pseudomonadati</taxon>
        <taxon>Pseudomonadota</taxon>
        <taxon>Gammaproteobacteria</taxon>
        <taxon>Alteromonadales</taxon>
        <taxon>Colwelliaceae</taxon>
        <taxon>Thalassotalea</taxon>
    </lineage>
</organism>